<feature type="domain" description="Thioredoxin-like fold" evidence="1">
    <location>
        <begin position="220"/>
        <end position="313"/>
    </location>
</feature>
<proteinExistence type="predicted"/>
<evidence type="ECO:0000313" key="4">
    <source>
        <dbReference type="Proteomes" id="UP000616201"/>
    </source>
</evidence>
<evidence type="ECO:0000259" key="2">
    <source>
        <dbReference type="Pfam" id="PF17127"/>
    </source>
</evidence>
<sequence length="332" mass="38179">MILKSNKKLKKVGVNFSKPMMKIRLVLLNLFIFCVLFSCQNDKKQSASTNQEANTAKAFTLPTIPENLTNEEDKKAYLLTHYWDNFDFQDTLTLNNPDITEQELVNFINLLNQVPFDVASTSITNLLTKSEANETSFFYFKTQLERYLFDPNSPMRNELFYEPVLQFYTQSSLLDETEKIKQGVILEMVRKNRPGSKATNFSYTLPSGKKETLWNSSSVPTLLFFYEPGCSSCERSIAEMNNLGLLNDLIKQNKLKILAVYALGDQSIWKDYQSSIPSNWVNAFNDNASILNKDLYDLKASPTIYILDQDKNIVLKDVYLDEIIDYLNSNLI</sequence>
<comment type="caution">
    <text evidence="3">The sequence shown here is derived from an EMBL/GenBank/DDBJ whole genome shotgun (WGS) entry which is preliminary data.</text>
</comment>
<dbReference type="Gene3D" id="3.40.30.10">
    <property type="entry name" value="Glutaredoxin"/>
    <property type="match status" value="1"/>
</dbReference>
<protein>
    <submittedName>
        <fullName evidence="3">DUF5106 domain-containing protein</fullName>
    </submittedName>
</protein>
<evidence type="ECO:0000259" key="1">
    <source>
        <dbReference type="Pfam" id="PF13905"/>
    </source>
</evidence>
<reference evidence="3" key="1">
    <citation type="submission" date="2018-02" db="EMBL/GenBank/DDBJ databases">
        <authorList>
            <person name="Vasarhelyi B.M."/>
            <person name="Deshmukh S."/>
            <person name="Balint B."/>
            <person name="Kukolya J."/>
        </authorList>
    </citation>
    <scope>NUCLEOTIDE SEQUENCE</scope>
    <source>
        <strain evidence="3">KB22</strain>
    </source>
</reference>
<name>A0A928YNY6_9SPHI</name>
<dbReference type="InterPro" id="IPR033395">
    <property type="entry name" value="DUF5106"/>
</dbReference>
<evidence type="ECO:0000313" key="3">
    <source>
        <dbReference type="EMBL" id="MBE8712364.1"/>
    </source>
</evidence>
<dbReference type="Proteomes" id="UP000616201">
    <property type="component" value="Unassembled WGS sequence"/>
</dbReference>
<organism evidence="3 4">
    <name type="scientific">Sphingobacterium hungaricum</name>
    <dbReference type="NCBI Taxonomy" id="2082723"/>
    <lineage>
        <taxon>Bacteria</taxon>
        <taxon>Pseudomonadati</taxon>
        <taxon>Bacteroidota</taxon>
        <taxon>Sphingobacteriia</taxon>
        <taxon>Sphingobacteriales</taxon>
        <taxon>Sphingobacteriaceae</taxon>
        <taxon>Sphingobacterium</taxon>
    </lineage>
</organism>
<dbReference type="AlphaFoldDB" id="A0A928YNY6"/>
<gene>
    <name evidence="3" type="ORF">C4F49_01540</name>
</gene>
<accession>A0A928YNY6</accession>
<dbReference type="InterPro" id="IPR036249">
    <property type="entry name" value="Thioredoxin-like_sf"/>
</dbReference>
<dbReference type="Pfam" id="PF17127">
    <property type="entry name" value="DUF5106"/>
    <property type="match status" value="1"/>
</dbReference>
<dbReference type="SUPFAM" id="SSF52833">
    <property type="entry name" value="Thioredoxin-like"/>
    <property type="match status" value="1"/>
</dbReference>
<dbReference type="Pfam" id="PF13905">
    <property type="entry name" value="Thioredoxin_8"/>
    <property type="match status" value="1"/>
</dbReference>
<dbReference type="InterPro" id="IPR012336">
    <property type="entry name" value="Thioredoxin-like_fold"/>
</dbReference>
<keyword evidence="4" id="KW-1185">Reference proteome</keyword>
<dbReference type="EMBL" id="PRDK01000001">
    <property type="protein sequence ID" value="MBE8712364.1"/>
    <property type="molecule type" value="Genomic_DNA"/>
</dbReference>
<feature type="domain" description="DUF5106" evidence="2">
    <location>
        <begin position="38"/>
        <end position="192"/>
    </location>
</feature>